<evidence type="ECO:0000313" key="10">
    <source>
        <dbReference type="Proteomes" id="UP001169027"/>
    </source>
</evidence>
<evidence type="ECO:0000256" key="6">
    <source>
        <dbReference type="ARBA" id="ARBA00023125"/>
    </source>
</evidence>
<evidence type="ECO:0000256" key="8">
    <source>
        <dbReference type="RuleBase" id="RU364100"/>
    </source>
</evidence>
<dbReference type="Pfam" id="PF02586">
    <property type="entry name" value="SRAP"/>
    <property type="match status" value="1"/>
</dbReference>
<dbReference type="Gene3D" id="3.90.1680.10">
    <property type="entry name" value="SOS response associated peptidase-like"/>
    <property type="match status" value="1"/>
</dbReference>
<sequence>MPTHYQAASEPLHFAQRFGLAFRPEASIVRPGEQGLFVRRPRADDTAQDSLARFQIAPGRWGLIPLFSKDGQDLHTHEARGETAFAERNFYQPWKRGHRCVILADAVFQDADIDGHTVRVSRTDGQPLALAGLWNGWRSPAGECVESFALLTFGVPGRPEQRRTAILRDAWIDDWLHCPVEETAAYLRPYSDDKLARHTLPTGSVRAA</sequence>
<evidence type="ECO:0000256" key="7">
    <source>
        <dbReference type="ARBA" id="ARBA00023239"/>
    </source>
</evidence>
<dbReference type="RefSeq" id="WP_301806019.1">
    <property type="nucleotide sequence ID" value="NZ_JAUJZH010000004.1"/>
</dbReference>
<dbReference type="InterPro" id="IPR003738">
    <property type="entry name" value="SRAP"/>
</dbReference>
<accession>A0ABT8RZR9</accession>
<evidence type="ECO:0000256" key="2">
    <source>
        <dbReference type="ARBA" id="ARBA00022670"/>
    </source>
</evidence>
<keyword evidence="2 8" id="KW-0645">Protease</keyword>
<evidence type="ECO:0000256" key="5">
    <source>
        <dbReference type="ARBA" id="ARBA00023124"/>
    </source>
</evidence>
<keyword evidence="5" id="KW-0190">Covalent protein-DNA linkage</keyword>
<dbReference type="PANTHER" id="PTHR13604:SF0">
    <property type="entry name" value="ABASIC SITE PROCESSING PROTEIN HMCES"/>
    <property type="match status" value="1"/>
</dbReference>
<dbReference type="SUPFAM" id="SSF143081">
    <property type="entry name" value="BB1717-like"/>
    <property type="match status" value="1"/>
</dbReference>
<protein>
    <recommendedName>
        <fullName evidence="8">Abasic site processing protein</fullName>
        <ecNumber evidence="8">3.4.-.-</ecNumber>
    </recommendedName>
</protein>
<dbReference type="EMBL" id="JAUKVY010000004">
    <property type="protein sequence ID" value="MDO1532085.1"/>
    <property type="molecule type" value="Genomic_DNA"/>
</dbReference>
<evidence type="ECO:0000256" key="4">
    <source>
        <dbReference type="ARBA" id="ARBA00022801"/>
    </source>
</evidence>
<organism evidence="9 10">
    <name type="scientific">Variovorax ginsengisoli</name>
    <dbReference type="NCBI Taxonomy" id="363844"/>
    <lineage>
        <taxon>Bacteria</taxon>
        <taxon>Pseudomonadati</taxon>
        <taxon>Pseudomonadota</taxon>
        <taxon>Betaproteobacteria</taxon>
        <taxon>Burkholderiales</taxon>
        <taxon>Comamonadaceae</taxon>
        <taxon>Variovorax</taxon>
    </lineage>
</organism>
<dbReference type="PANTHER" id="PTHR13604">
    <property type="entry name" value="DC12-RELATED"/>
    <property type="match status" value="1"/>
</dbReference>
<dbReference type="EC" id="3.4.-.-" evidence="8"/>
<name>A0ABT8RZR9_9BURK</name>
<keyword evidence="10" id="KW-1185">Reference proteome</keyword>
<dbReference type="InterPro" id="IPR036590">
    <property type="entry name" value="SRAP-like"/>
</dbReference>
<comment type="caution">
    <text evidence="9">The sequence shown here is derived from an EMBL/GenBank/DDBJ whole genome shotgun (WGS) entry which is preliminary data.</text>
</comment>
<evidence type="ECO:0000256" key="1">
    <source>
        <dbReference type="ARBA" id="ARBA00008136"/>
    </source>
</evidence>
<keyword evidence="4 8" id="KW-0378">Hydrolase</keyword>
<gene>
    <name evidence="9" type="ORF">Q2T77_07280</name>
</gene>
<keyword evidence="3" id="KW-0227">DNA damage</keyword>
<keyword evidence="6" id="KW-0238">DNA-binding</keyword>
<evidence type="ECO:0000256" key="3">
    <source>
        <dbReference type="ARBA" id="ARBA00022763"/>
    </source>
</evidence>
<keyword evidence="7" id="KW-0456">Lyase</keyword>
<dbReference type="Proteomes" id="UP001169027">
    <property type="component" value="Unassembled WGS sequence"/>
</dbReference>
<proteinExistence type="inferred from homology"/>
<evidence type="ECO:0000313" key="9">
    <source>
        <dbReference type="EMBL" id="MDO1532085.1"/>
    </source>
</evidence>
<comment type="similarity">
    <text evidence="1 8">Belongs to the SOS response-associated peptidase family.</text>
</comment>
<reference evidence="9" key="1">
    <citation type="submission" date="2023-06" db="EMBL/GenBank/DDBJ databases">
        <authorList>
            <person name="Jiang Y."/>
            <person name="Liu Q."/>
        </authorList>
    </citation>
    <scope>NUCLEOTIDE SEQUENCE</scope>
    <source>
        <strain evidence="9">CGMCC 1.12090</strain>
    </source>
</reference>